<name>X0X987_9ZZZZ</name>
<gene>
    <name evidence="1" type="ORF">S01H1_56809</name>
</gene>
<organism evidence="1">
    <name type="scientific">marine sediment metagenome</name>
    <dbReference type="NCBI Taxonomy" id="412755"/>
    <lineage>
        <taxon>unclassified sequences</taxon>
        <taxon>metagenomes</taxon>
        <taxon>ecological metagenomes</taxon>
    </lineage>
</organism>
<evidence type="ECO:0000313" key="1">
    <source>
        <dbReference type="EMBL" id="GAG21496.1"/>
    </source>
</evidence>
<protein>
    <submittedName>
        <fullName evidence="1">Uncharacterized protein</fullName>
    </submittedName>
</protein>
<proteinExistence type="predicted"/>
<sequence>MEKIIIEFGKKTSAKDIEDLKLLLQDIAERYNFKWGFLNK</sequence>
<dbReference type="AlphaFoldDB" id="X0X987"/>
<accession>X0X987</accession>
<dbReference type="EMBL" id="BARS01037015">
    <property type="protein sequence ID" value="GAG21496.1"/>
    <property type="molecule type" value="Genomic_DNA"/>
</dbReference>
<comment type="caution">
    <text evidence="1">The sequence shown here is derived from an EMBL/GenBank/DDBJ whole genome shotgun (WGS) entry which is preliminary data.</text>
</comment>
<reference evidence="1" key="1">
    <citation type="journal article" date="2014" name="Front. Microbiol.">
        <title>High frequency of phylogenetically diverse reductive dehalogenase-homologous genes in deep subseafloor sedimentary metagenomes.</title>
        <authorList>
            <person name="Kawai M."/>
            <person name="Futagami T."/>
            <person name="Toyoda A."/>
            <person name="Takaki Y."/>
            <person name="Nishi S."/>
            <person name="Hori S."/>
            <person name="Arai W."/>
            <person name="Tsubouchi T."/>
            <person name="Morono Y."/>
            <person name="Uchiyama I."/>
            <person name="Ito T."/>
            <person name="Fujiyama A."/>
            <person name="Inagaki F."/>
            <person name="Takami H."/>
        </authorList>
    </citation>
    <scope>NUCLEOTIDE SEQUENCE</scope>
    <source>
        <strain evidence="1">Expedition CK06-06</strain>
    </source>
</reference>